<reference evidence="4 5" key="1">
    <citation type="journal article" date="2007" name="Proc. Natl. Acad. Sci. U.S.A.">
        <title>The tiny eukaryote Ostreococcus provides genomic insights into the paradox of plankton speciation.</title>
        <authorList>
            <person name="Palenik B."/>
            <person name="Grimwood J."/>
            <person name="Aerts A."/>
            <person name="Rouze P."/>
            <person name="Salamov A."/>
            <person name="Putnam N."/>
            <person name="Dupont C."/>
            <person name="Jorgensen R."/>
            <person name="Derelle E."/>
            <person name="Rombauts S."/>
            <person name="Zhou K."/>
            <person name="Otillar R."/>
            <person name="Merchant S.S."/>
            <person name="Podell S."/>
            <person name="Gaasterland T."/>
            <person name="Napoli C."/>
            <person name="Gendler K."/>
            <person name="Manuell A."/>
            <person name="Tai V."/>
            <person name="Vallon O."/>
            <person name="Piganeau G."/>
            <person name="Jancek S."/>
            <person name="Heijde M."/>
            <person name="Jabbari K."/>
            <person name="Bowler C."/>
            <person name="Lohr M."/>
            <person name="Robbens S."/>
            <person name="Werner G."/>
            <person name="Dubchak I."/>
            <person name="Pazour G.J."/>
            <person name="Ren Q."/>
            <person name="Paulsen I."/>
            <person name="Delwiche C."/>
            <person name="Schmutz J."/>
            <person name="Rokhsar D."/>
            <person name="Van de Peer Y."/>
            <person name="Moreau H."/>
            <person name="Grigoriev I.V."/>
        </authorList>
    </citation>
    <scope>NUCLEOTIDE SEQUENCE [LARGE SCALE GENOMIC DNA]</scope>
    <source>
        <strain evidence="4 5">CCE9901</strain>
    </source>
</reference>
<evidence type="ECO:0000313" key="4">
    <source>
        <dbReference type="EMBL" id="ABO99650.1"/>
    </source>
</evidence>
<dbReference type="AlphaFoldDB" id="A4S7Y3"/>
<feature type="transmembrane region" description="Helical" evidence="1">
    <location>
        <begin position="262"/>
        <end position="281"/>
    </location>
</feature>
<dbReference type="EMBL" id="CP000594">
    <property type="protein sequence ID" value="ABO99650.1"/>
    <property type="molecule type" value="Genomic_DNA"/>
</dbReference>
<gene>
    <name evidence="4" type="ORF">OSTLU_27660</name>
</gene>
<evidence type="ECO:0000313" key="5">
    <source>
        <dbReference type="Proteomes" id="UP000001568"/>
    </source>
</evidence>
<dbReference type="Pfam" id="PF01553">
    <property type="entry name" value="Acyltransferase"/>
    <property type="match status" value="1"/>
</dbReference>
<feature type="transmembrane region" description="Helical" evidence="1">
    <location>
        <begin position="93"/>
        <end position="114"/>
    </location>
</feature>
<feature type="chain" id="PRO_5002672233" description="Phospholipid/glycerol acyltransferase domain-containing protein" evidence="2">
    <location>
        <begin position="20"/>
        <end position="286"/>
    </location>
</feature>
<dbReference type="eggNOG" id="ENOG502S4T3">
    <property type="taxonomic scope" value="Eukaryota"/>
</dbReference>
<organism evidence="4 5">
    <name type="scientific">Ostreococcus lucimarinus (strain CCE9901)</name>
    <dbReference type="NCBI Taxonomy" id="436017"/>
    <lineage>
        <taxon>Eukaryota</taxon>
        <taxon>Viridiplantae</taxon>
        <taxon>Chlorophyta</taxon>
        <taxon>Mamiellophyceae</taxon>
        <taxon>Mamiellales</taxon>
        <taxon>Bathycoccaceae</taxon>
        <taxon>Ostreococcus</taxon>
    </lineage>
</organism>
<dbReference type="SUPFAM" id="SSF69593">
    <property type="entry name" value="Glycerol-3-phosphate (1)-acyltransferase"/>
    <property type="match status" value="1"/>
</dbReference>
<dbReference type="RefSeq" id="XP_001421357.1">
    <property type="nucleotide sequence ID" value="XM_001421320.1"/>
</dbReference>
<dbReference type="STRING" id="436017.A4S7Y3"/>
<dbReference type="Proteomes" id="UP000001568">
    <property type="component" value="Chromosome 14"/>
</dbReference>
<dbReference type="InterPro" id="IPR002123">
    <property type="entry name" value="Plipid/glycerol_acylTrfase"/>
</dbReference>
<keyword evidence="5" id="KW-1185">Reference proteome</keyword>
<keyword evidence="1" id="KW-0472">Membrane</keyword>
<protein>
    <recommendedName>
        <fullName evidence="3">Phospholipid/glycerol acyltransferase domain-containing protein</fullName>
    </recommendedName>
</protein>
<dbReference type="HOGENOM" id="CLU_866987_0_0_1"/>
<accession>A4S7Y3</accession>
<dbReference type="OrthoDB" id="202234at2759"/>
<dbReference type="GeneID" id="5005248"/>
<evidence type="ECO:0000256" key="1">
    <source>
        <dbReference type="SAM" id="Phobius"/>
    </source>
</evidence>
<evidence type="ECO:0000256" key="2">
    <source>
        <dbReference type="SAM" id="SignalP"/>
    </source>
</evidence>
<dbReference type="GO" id="GO:0016746">
    <property type="term" value="F:acyltransferase activity"/>
    <property type="evidence" value="ECO:0007669"/>
    <property type="project" value="InterPro"/>
</dbReference>
<feature type="domain" description="Phospholipid/glycerol acyltransferase" evidence="3">
    <location>
        <begin position="58"/>
        <end position="175"/>
    </location>
</feature>
<evidence type="ECO:0000259" key="3">
    <source>
        <dbReference type="Pfam" id="PF01553"/>
    </source>
</evidence>
<dbReference type="KEGG" id="olu:OSTLU_27660"/>
<keyword evidence="1" id="KW-0812">Transmembrane</keyword>
<proteinExistence type="predicted"/>
<dbReference type="Gramene" id="ABO99650">
    <property type="protein sequence ID" value="ABO99650"/>
    <property type="gene ID" value="OSTLU_27660"/>
</dbReference>
<feature type="signal peptide" evidence="2">
    <location>
        <begin position="1"/>
        <end position="19"/>
    </location>
</feature>
<keyword evidence="1" id="KW-1133">Transmembrane helix</keyword>
<name>A4S7Y3_OSTLU</name>
<keyword evidence="2" id="KW-0732">Signal</keyword>
<dbReference type="OMA" id="HRAWADF"/>
<sequence>MAPVFALSFQLSIFASTDGARVDRRARRSPGFEWGKFMTRSVANARFKLAPGSGTLAREKRRTVWLCNHRAWSDFFLDIYLTEGRAFTMSRMLVAYAFPLFMVPAMVCGVVFGFKRDAGDKEKLNAALDAHFDAFGGEFAGMVCYPEGTRNVRENSMPLKRGMLRYAHSRKMAVQCVCTARKERVFSSHLTCAERGLALPVYFAEVIHAEDYPDFEDFYNEIRSRWDNAWSAANGVSAAEAESLPDYTPREHVVRCTPRHDAVIVSSALLTVLGVALTWRACSKLL</sequence>